<sequence length="558" mass="61218">MEKLPTIILPGAEVPSSSPRAASSLGSLEKLQTSIRKSPLRLGGIRLRCPRPQQLVDEFYVKRLGMQELALSSLGNKAGCGGALGFSFVLPPRSQLHQVLQQLSLRSQHRRSSSSSSRADIASSLADEVGGSGKLSLKENEVNPSGVSSRRTSFGSQYSSRNVGNFQALSGSRFAAFEFFSPAEIDSMVAEASECPDNHPSSSIKPKNWLRHPGGQFVLEFVPVQKVGGMYKPFENHACDAFTHLAFSVCDVDAVAMDLSQHMVRVQPAGQFLDMAYAASFTDPQNFTGRLLQYMSEYKMASLKALLSGESRHSSSPEPPPDDPEERRKPNQGPPDTTVGSKDEADTTHPYPFPSPQSSCCSLSVPGSVASSFFSNVRDGCLPAPTPEEVKAVELSDNSSPSFRFDTLPLQKLPVLHHIEISVADVKKTLAFYENVLGMTLIDKKIAQGFGFTLYFLSLEAPTNISFHYWLWTQRFSTICIKVHTDGTPVKDYEDLQPHECGFLGISFLCAESEGTTLLKRIKSYNIRVDTVDDEVYGQQVLLLRDPQNIPIRIALTN</sequence>
<feature type="region of interest" description="Disordered" evidence="2">
    <location>
        <begin position="307"/>
        <end position="353"/>
    </location>
</feature>
<organism evidence="4">
    <name type="scientific">Eimeria tenella</name>
    <name type="common">Coccidian parasite</name>
    <dbReference type="NCBI Taxonomy" id="5802"/>
    <lineage>
        <taxon>Eukaryota</taxon>
        <taxon>Sar</taxon>
        <taxon>Alveolata</taxon>
        <taxon>Apicomplexa</taxon>
        <taxon>Conoidasida</taxon>
        <taxon>Coccidia</taxon>
        <taxon>Eucoccidiorida</taxon>
        <taxon>Eimeriorina</taxon>
        <taxon>Eimeriidae</taxon>
        <taxon>Eimeria</taxon>
    </lineage>
</organism>
<evidence type="ECO:0000256" key="2">
    <source>
        <dbReference type="SAM" id="MobiDB-lite"/>
    </source>
</evidence>
<dbReference type="InterPro" id="IPR018146">
    <property type="entry name" value="Glyoxalase_1_CS"/>
</dbReference>
<dbReference type="InterPro" id="IPR029068">
    <property type="entry name" value="Glyas_Bleomycin-R_OHBP_Dase"/>
</dbReference>
<proteinExistence type="evidence at transcript level"/>
<feature type="domain" description="VOC" evidence="3">
    <location>
        <begin position="415"/>
        <end position="557"/>
    </location>
</feature>
<dbReference type="VEuPathDB" id="ToxoDB:ETH_00010980"/>
<dbReference type="InterPro" id="IPR037523">
    <property type="entry name" value="VOC_core"/>
</dbReference>
<evidence type="ECO:0000313" key="4">
    <source>
        <dbReference type="EMBL" id="AET50864.1"/>
    </source>
</evidence>
<dbReference type="PANTHER" id="PTHR36113:SF6">
    <property type="entry name" value="FOSFOMYCIN RESISTANCE PROTEIN FOSX"/>
    <property type="match status" value="1"/>
</dbReference>
<evidence type="ECO:0000259" key="3">
    <source>
        <dbReference type="PROSITE" id="PS51819"/>
    </source>
</evidence>
<dbReference type="GO" id="GO:0046872">
    <property type="term" value="F:metal ion binding"/>
    <property type="evidence" value="ECO:0007669"/>
    <property type="project" value="UniProtKB-KW"/>
</dbReference>
<feature type="compositionally biased region" description="Low complexity" evidence="2">
    <location>
        <begin position="113"/>
        <end position="125"/>
    </location>
</feature>
<dbReference type="InterPro" id="IPR051332">
    <property type="entry name" value="Fosfomycin_Res_Enzymes"/>
</dbReference>
<dbReference type="Pfam" id="PF00903">
    <property type="entry name" value="Glyoxalase"/>
    <property type="match status" value="1"/>
</dbReference>
<name>H9BA54_EIMTE</name>
<keyword evidence="1" id="KW-0479">Metal-binding</keyword>
<feature type="region of interest" description="Disordered" evidence="2">
    <location>
        <begin position="105"/>
        <end position="158"/>
    </location>
</feature>
<dbReference type="EMBL" id="JN987641">
    <property type="protein sequence ID" value="AET50864.1"/>
    <property type="molecule type" value="mRNA"/>
</dbReference>
<dbReference type="PROSITE" id="PS00934">
    <property type="entry name" value="GLYOXALASE_I_1"/>
    <property type="match status" value="1"/>
</dbReference>
<dbReference type="InterPro" id="IPR004360">
    <property type="entry name" value="Glyas_Fos-R_dOase_dom"/>
</dbReference>
<reference evidence="4" key="1">
    <citation type="journal article" date="2012" name="BMC Genomics">
        <title>Characterisation of full-length cDNA sequences provides insights into the Eimeria tenella transcriptome.</title>
        <authorList>
            <person name="Amiruddin N."/>
            <person name="Lee X.W."/>
            <person name="Blake D.P."/>
            <person name="Suzuki Y."/>
            <person name="Tay Y.L."/>
            <person name="Lim L.S."/>
            <person name="Tomley F.M."/>
            <person name="Watanabe J."/>
            <person name="Sugimoto C."/>
            <person name="Wan K.L."/>
        </authorList>
    </citation>
    <scope>NUCLEOTIDE SEQUENCE</scope>
    <source>
        <strain evidence="4">Houghton</strain>
    </source>
</reference>
<dbReference type="PANTHER" id="PTHR36113">
    <property type="entry name" value="LYASE, PUTATIVE-RELATED-RELATED"/>
    <property type="match status" value="1"/>
</dbReference>
<dbReference type="AlphaFoldDB" id="H9BA54"/>
<accession>H9BA54</accession>
<dbReference type="Gene3D" id="3.10.180.10">
    <property type="entry name" value="2,3-Dihydroxybiphenyl 1,2-Dioxygenase, domain 1"/>
    <property type="match status" value="1"/>
</dbReference>
<evidence type="ECO:0000256" key="1">
    <source>
        <dbReference type="ARBA" id="ARBA00022723"/>
    </source>
</evidence>
<dbReference type="GO" id="GO:0004462">
    <property type="term" value="F:lactoylglutathione lyase activity"/>
    <property type="evidence" value="ECO:0007669"/>
    <property type="project" value="InterPro"/>
</dbReference>
<feature type="compositionally biased region" description="Polar residues" evidence="2">
    <location>
        <begin position="142"/>
        <end position="158"/>
    </location>
</feature>
<dbReference type="PROSITE" id="PS51819">
    <property type="entry name" value="VOC"/>
    <property type="match status" value="1"/>
</dbReference>
<dbReference type="SUPFAM" id="SSF54593">
    <property type="entry name" value="Glyoxalase/Bleomycin resistance protein/Dihydroxybiphenyl dioxygenase"/>
    <property type="match status" value="2"/>
</dbReference>
<dbReference type="VEuPathDB" id="ToxoDB:ETH2_1146600"/>
<protein>
    <recommendedName>
        <fullName evidence="3">VOC domain-containing protein</fullName>
    </recommendedName>
</protein>